<reference evidence="5 8" key="1">
    <citation type="journal article" date="2011" name="Nature">
        <title>The Medicago genome provides insight into the evolution of rhizobial symbioses.</title>
        <authorList>
            <person name="Young N.D."/>
            <person name="Debelle F."/>
            <person name="Oldroyd G.E."/>
            <person name="Geurts R."/>
            <person name="Cannon S.B."/>
            <person name="Udvardi M.K."/>
            <person name="Benedito V.A."/>
            <person name="Mayer K.F."/>
            <person name="Gouzy J."/>
            <person name="Schoof H."/>
            <person name="Van de Peer Y."/>
            <person name="Proost S."/>
            <person name="Cook D.R."/>
            <person name="Meyers B.C."/>
            <person name="Spannagl M."/>
            <person name="Cheung F."/>
            <person name="De Mita S."/>
            <person name="Krishnakumar V."/>
            <person name="Gundlach H."/>
            <person name="Zhou S."/>
            <person name="Mudge J."/>
            <person name="Bharti A.K."/>
            <person name="Murray J.D."/>
            <person name="Naoumkina M.A."/>
            <person name="Rosen B."/>
            <person name="Silverstein K.A."/>
            <person name="Tang H."/>
            <person name="Rombauts S."/>
            <person name="Zhao P.X."/>
            <person name="Zhou P."/>
            <person name="Barbe V."/>
            <person name="Bardou P."/>
            <person name="Bechner M."/>
            <person name="Bellec A."/>
            <person name="Berger A."/>
            <person name="Berges H."/>
            <person name="Bidwell S."/>
            <person name="Bisseling T."/>
            <person name="Choisne N."/>
            <person name="Couloux A."/>
            <person name="Denny R."/>
            <person name="Deshpande S."/>
            <person name="Dai X."/>
            <person name="Doyle J.J."/>
            <person name="Dudez A.M."/>
            <person name="Farmer A.D."/>
            <person name="Fouteau S."/>
            <person name="Franken C."/>
            <person name="Gibelin C."/>
            <person name="Gish J."/>
            <person name="Goldstein S."/>
            <person name="Gonzalez A.J."/>
            <person name="Green P.J."/>
            <person name="Hallab A."/>
            <person name="Hartog M."/>
            <person name="Hua A."/>
            <person name="Humphray S.J."/>
            <person name="Jeong D.H."/>
            <person name="Jing Y."/>
            <person name="Jocker A."/>
            <person name="Kenton S.M."/>
            <person name="Kim D.J."/>
            <person name="Klee K."/>
            <person name="Lai H."/>
            <person name="Lang C."/>
            <person name="Lin S."/>
            <person name="Macmil S.L."/>
            <person name="Magdelenat G."/>
            <person name="Matthews L."/>
            <person name="McCorrison J."/>
            <person name="Monaghan E.L."/>
            <person name="Mun J.H."/>
            <person name="Najar F.Z."/>
            <person name="Nicholson C."/>
            <person name="Noirot C."/>
            <person name="O'Bleness M."/>
            <person name="Paule C.R."/>
            <person name="Poulain J."/>
            <person name="Prion F."/>
            <person name="Qin B."/>
            <person name="Qu C."/>
            <person name="Retzel E.F."/>
            <person name="Riddle C."/>
            <person name="Sallet E."/>
            <person name="Samain S."/>
            <person name="Samson N."/>
            <person name="Sanders I."/>
            <person name="Saurat O."/>
            <person name="Scarpelli C."/>
            <person name="Schiex T."/>
            <person name="Segurens B."/>
            <person name="Severin A.J."/>
            <person name="Sherrier D.J."/>
            <person name="Shi R."/>
            <person name="Sims S."/>
            <person name="Singer S.R."/>
            <person name="Sinharoy S."/>
            <person name="Sterck L."/>
            <person name="Viollet A."/>
            <person name="Wang B.B."/>
            <person name="Wang K."/>
            <person name="Wang M."/>
            <person name="Wang X."/>
            <person name="Warfsmann J."/>
            <person name="Weissenbach J."/>
            <person name="White D.D."/>
            <person name="White J.D."/>
            <person name="Wiley G.B."/>
            <person name="Wincker P."/>
            <person name="Xing Y."/>
            <person name="Yang L."/>
            <person name="Yao Z."/>
            <person name="Ying F."/>
            <person name="Zhai J."/>
            <person name="Zhou L."/>
            <person name="Zuber A."/>
            <person name="Denarie J."/>
            <person name="Dixon R.A."/>
            <person name="May G.D."/>
            <person name="Schwartz D.C."/>
            <person name="Rogers J."/>
            <person name="Quetier F."/>
            <person name="Town C.D."/>
            <person name="Roe B.A."/>
        </authorList>
    </citation>
    <scope>NUCLEOTIDE SEQUENCE [LARGE SCALE GENOMIC DNA]</scope>
    <source>
        <strain evidence="5">A17</strain>
        <strain evidence="7 8">cv. Jemalong A17</strain>
    </source>
</reference>
<dbReference type="PaxDb" id="3880-AES80599"/>
<dbReference type="SMART" id="SM00499">
    <property type="entry name" value="AAI"/>
    <property type="match status" value="1"/>
</dbReference>
<dbReference type="GO" id="GO:0008289">
    <property type="term" value="F:lipid binding"/>
    <property type="evidence" value="ECO:0007669"/>
    <property type="project" value="UniProtKB-KW"/>
</dbReference>
<dbReference type="STRING" id="3880.G7KV68"/>
<proteinExistence type="predicted"/>
<dbReference type="Gene3D" id="1.10.110.10">
    <property type="entry name" value="Plant lipid-transfer and hydrophobic proteins"/>
    <property type="match status" value="1"/>
</dbReference>
<evidence type="ECO:0000313" key="6">
    <source>
        <dbReference type="EMBL" id="RHN47273.1"/>
    </source>
</evidence>
<dbReference type="InterPro" id="IPR033872">
    <property type="entry name" value="nsLTP2"/>
</dbReference>
<reference evidence="7" key="3">
    <citation type="submission" date="2015-04" db="UniProtKB">
        <authorList>
            <consortium name="EnsemblPlants"/>
        </authorList>
    </citation>
    <scope>IDENTIFICATION</scope>
    <source>
        <strain evidence="7">cv. Jemalong A17</strain>
    </source>
</reference>
<dbReference type="eggNOG" id="ENOG502S3N0">
    <property type="taxonomic scope" value="Eukaryota"/>
</dbReference>
<dbReference type="CDD" id="cd01959">
    <property type="entry name" value="nsLTP2"/>
    <property type="match status" value="1"/>
</dbReference>
<dbReference type="GO" id="GO:0006869">
    <property type="term" value="P:lipid transport"/>
    <property type="evidence" value="ECO:0007669"/>
    <property type="project" value="InterPro"/>
</dbReference>
<keyword evidence="2" id="KW-0446">Lipid-binding</keyword>
<dbReference type="InterPro" id="IPR016140">
    <property type="entry name" value="Bifunc_inhib/LTP/seed_store"/>
</dbReference>
<feature type="domain" description="Bifunctional inhibitor/plant lipid transfer protein/seed storage helical" evidence="4">
    <location>
        <begin position="29"/>
        <end position="95"/>
    </location>
</feature>
<dbReference type="InterPro" id="IPR036312">
    <property type="entry name" value="Bifun_inhib/LTP/seed_sf"/>
</dbReference>
<accession>G7KV68</accession>
<feature type="chain" id="PRO_5014573858" evidence="3">
    <location>
        <begin position="27"/>
        <end position="95"/>
    </location>
</feature>
<keyword evidence="1" id="KW-0813">Transport</keyword>
<dbReference type="EMBL" id="CM001223">
    <property type="protein sequence ID" value="AES80599.1"/>
    <property type="molecule type" value="Genomic_DNA"/>
</dbReference>
<evidence type="ECO:0000313" key="7">
    <source>
        <dbReference type="EnsemblPlants" id="AES80599"/>
    </source>
</evidence>
<dbReference type="PANTHER" id="PTHR33214">
    <property type="entry name" value="BIFUNCTIONAL INHIBITOR/LIPID-TRANSFER PROTEIN/SEED STORAGE 2S ALBUMIN SUPERFAMILY PROTEIN"/>
    <property type="match status" value="1"/>
</dbReference>
<dbReference type="EnsemblPlants" id="AES80599">
    <property type="protein sequence ID" value="AES80599"/>
    <property type="gene ID" value="MTR_7g082590"/>
</dbReference>
<dbReference type="HOGENOM" id="CLU_158223_2_0_1"/>
<dbReference type="SUPFAM" id="SSF47699">
    <property type="entry name" value="Bifunctional inhibitor/lipid-transfer protein/seed storage 2S albumin"/>
    <property type="match status" value="1"/>
</dbReference>
<evidence type="ECO:0000259" key="4">
    <source>
        <dbReference type="SMART" id="SM00499"/>
    </source>
</evidence>
<dbReference type="Gramene" id="rna41850">
    <property type="protein sequence ID" value="RHN47273.1"/>
    <property type="gene ID" value="gene41850"/>
</dbReference>
<name>G7KV68_MEDTR</name>
<evidence type="ECO:0000256" key="3">
    <source>
        <dbReference type="SAM" id="SignalP"/>
    </source>
</evidence>
<keyword evidence="8" id="KW-1185">Reference proteome</keyword>
<gene>
    <name evidence="5" type="ordered locus">MTR_7g082590</name>
    <name evidence="6" type="ORF">MtrunA17_Chr7g0251171</name>
</gene>
<feature type="signal peptide" evidence="3">
    <location>
        <begin position="1"/>
        <end position="26"/>
    </location>
</feature>
<dbReference type="AlphaFoldDB" id="G7KV68"/>
<dbReference type="Pfam" id="PF00234">
    <property type="entry name" value="Tryp_alpha_amyl"/>
    <property type="match status" value="1"/>
</dbReference>
<dbReference type="Proteomes" id="UP000265566">
    <property type="component" value="Chromosome 7"/>
</dbReference>
<organism evidence="5 8">
    <name type="scientific">Medicago truncatula</name>
    <name type="common">Barrel medic</name>
    <name type="synonym">Medicago tribuloides</name>
    <dbReference type="NCBI Taxonomy" id="3880"/>
    <lineage>
        <taxon>Eukaryota</taxon>
        <taxon>Viridiplantae</taxon>
        <taxon>Streptophyta</taxon>
        <taxon>Embryophyta</taxon>
        <taxon>Tracheophyta</taxon>
        <taxon>Spermatophyta</taxon>
        <taxon>Magnoliopsida</taxon>
        <taxon>eudicotyledons</taxon>
        <taxon>Gunneridae</taxon>
        <taxon>Pentapetalae</taxon>
        <taxon>rosids</taxon>
        <taxon>fabids</taxon>
        <taxon>Fabales</taxon>
        <taxon>Fabaceae</taxon>
        <taxon>Papilionoideae</taxon>
        <taxon>50 kb inversion clade</taxon>
        <taxon>NPAAA clade</taxon>
        <taxon>Hologalegina</taxon>
        <taxon>IRL clade</taxon>
        <taxon>Trifolieae</taxon>
        <taxon>Medicago</taxon>
    </lineage>
</organism>
<dbReference type="EMBL" id="PSQE01000007">
    <property type="protein sequence ID" value="RHN47273.1"/>
    <property type="molecule type" value="Genomic_DNA"/>
</dbReference>
<evidence type="ECO:0000313" key="8">
    <source>
        <dbReference type="Proteomes" id="UP000002051"/>
    </source>
</evidence>
<keyword evidence="3" id="KW-0732">Signal</keyword>
<evidence type="ECO:0000256" key="2">
    <source>
        <dbReference type="ARBA" id="ARBA00023121"/>
    </source>
</evidence>
<dbReference type="Proteomes" id="UP000002051">
    <property type="component" value="Unassembled WGS sequence"/>
</dbReference>
<dbReference type="PANTHER" id="PTHR33214:SF44">
    <property type="entry name" value="NON-SPECIFIC LIPID TRANSFER PROTEIN GPI-ANCHORED 33"/>
    <property type="match status" value="1"/>
</dbReference>
<reference evidence="9" key="4">
    <citation type="journal article" date="2018" name="Nat. Plants">
        <title>Whole-genome landscape of Medicago truncatula symbiotic genes.</title>
        <authorList>
            <person name="Pecrix Y."/>
            <person name="Staton S.E."/>
            <person name="Sallet E."/>
            <person name="Lelandais-Briere C."/>
            <person name="Moreau S."/>
            <person name="Carrere S."/>
            <person name="Blein T."/>
            <person name="Jardinaud M.F."/>
            <person name="Latrasse D."/>
            <person name="Zouine M."/>
            <person name="Zahm M."/>
            <person name="Kreplak J."/>
            <person name="Mayjonade B."/>
            <person name="Satge C."/>
            <person name="Perez M."/>
            <person name="Cauet S."/>
            <person name="Marande W."/>
            <person name="Chantry-Darmon C."/>
            <person name="Lopez-Roques C."/>
            <person name="Bouchez O."/>
            <person name="Berard A."/>
            <person name="Debelle F."/>
            <person name="Munos S."/>
            <person name="Bendahmane A."/>
            <person name="Berges H."/>
            <person name="Niebel A."/>
            <person name="Buitink J."/>
            <person name="Frugier F."/>
            <person name="Benhamed M."/>
            <person name="Crespi M."/>
            <person name="Gouzy J."/>
            <person name="Gamas P."/>
        </authorList>
    </citation>
    <scope>NUCLEOTIDE SEQUENCE [LARGE SCALE GENOMIC DNA]</scope>
    <source>
        <strain evidence="9">cv. Jemalong A17</strain>
    </source>
</reference>
<evidence type="ECO:0000313" key="9">
    <source>
        <dbReference type="Proteomes" id="UP000265566"/>
    </source>
</evidence>
<sequence length="95" mass="10454">MMNMKVVCALMLMVVLMVEVATIAEAQNCDPNELLPCAGAIIFNSTPSAECCSKLREQTPCFCEYIRDPDYSQYVNSPRAREVASACNVVIPNNC</sequence>
<evidence type="ECO:0000313" key="5">
    <source>
        <dbReference type="EMBL" id="AES80599.1"/>
    </source>
</evidence>
<dbReference type="OMA" id="VCHIRIP"/>
<reference evidence="5 8" key="2">
    <citation type="journal article" date="2014" name="BMC Genomics">
        <title>An improved genome release (version Mt4.0) for the model legume Medicago truncatula.</title>
        <authorList>
            <person name="Tang H."/>
            <person name="Krishnakumar V."/>
            <person name="Bidwell S."/>
            <person name="Rosen B."/>
            <person name="Chan A."/>
            <person name="Zhou S."/>
            <person name="Gentzbittel L."/>
            <person name="Childs K.L."/>
            <person name="Yandell M."/>
            <person name="Gundlach H."/>
            <person name="Mayer K.F."/>
            <person name="Schwartz D.C."/>
            <person name="Town C.D."/>
        </authorList>
    </citation>
    <scope>GENOME REANNOTATION</scope>
    <source>
        <strain evidence="7 8">cv. Jemalong A17</strain>
    </source>
</reference>
<reference evidence="6" key="5">
    <citation type="journal article" date="2018" name="Nat. Plants">
        <title>Whole-genome landscape of Medicago truncatula symbiotic genes.</title>
        <authorList>
            <person name="Pecrix Y."/>
            <person name="Gamas P."/>
            <person name="Carrere S."/>
        </authorList>
    </citation>
    <scope>NUCLEOTIDE SEQUENCE</scope>
    <source>
        <tissue evidence="6">Leaves</tissue>
    </source>
</reference>
<protein>
    <submittedName>
        <fullName evidence="5 6">Lipid transfer protein</fullName>
    </submittedName>
</protein>
<evidence type="ECO:0000256" key="1">
    <source>
        <dbReference type="ARBA" id="ARBA00022448"/>
    </source>
</evidence>